<name>A0A5S5BVF8_9BACL</name>
<dbReference type="AlphaFoldDB" id="A0A5S5BVF8"/>
<dbReference type="PRINTS" id="PR00038">
    <property type="entry name" value="HTHLUXR"/>
</dbReference>
<dbReference type="GO" id="GO:0003677">
    <property type="term" value="F:DNA binding"/>
    <property type="evidence" value="ECO:0007669"/>
    <property type="project" value="UniProtKB-KW"/>
</dbReference>
<proteinExistence type="predicted"/>
<dbReference type="CDD" id="cd17535">
    <property type="entry name" value="REC_NarL-like"/>
    <property type="match status" value="1"/>
</dbReference>
<dbReference type="InterPro" id="IPR000792">
    <property type="entry name" value="Tscrpt_reg_LuxR_C"/>
</dbReference>
<dbReference type="PROSITE" id="PS50110">
    <property type="entry name" value="RESPONSE_REGULATORY"/>
    <property type="match status" value="1"/>
</dbReference>
<dbReference type="InterPro" id="IPR001789">
    <property type="entry name" value="Sig_transdc_resp-reg_receiver"/>
</dbReference>
<dbReference type="GO" id="GO:0000160">
    <property type="term" value="P:phosphorelay signal transduction system"/>
    <property type="evidence" value="ECO:0007669"/>
    <property type="project" value="InterPro"/>
</dbReference>
<dbReference type="SMART" id="SM00448">
    <property type="entry name" value="REC"/>
    <property type="match status" value="1"/>
</dbReference>
<dbReference type="GO" id="GO:0006355">
    <property type="term" value="P:regulation of DNA-templated transcription"/>
    <property type="evidence" value="ECO:0007669"/>
    <property type="project" value="InterPro"/>
</dbReference>
<dbReference type="PANTHER" id="PTHR43214">
    <property type="entry name" value="TWO-COMPONENT RESPONSE REGULATOR"/>
    <property type="match status" value="1"/>
</dbReference>
<dbReference type="EMBL" id="VNHS01000012">
    <property type="protein sequence ID" value="TYP70150.1"/>
    <property type="molecule type" value="Genomic_DNA"/>
</dbReference>
<evidence type="ECO:0000256" key="2">
    <source>
        <dbReference type="ARBA" id="ARBA00023015"/>
    </source>
</evidence>
<dbReference type="Pfam" id="PF00196">
    <property type="entry name" value="GerE"/>
    <property type="match status" value="1"/>
</dbReference>
<dbReference type="InterPro" id="IPR039420">
    <property type="entry name" value="WalR-like"/>
</dbReference>
<keyword evidence="3 8" id="KW-0238">DNA-binding</keyword>
<feature type="domain" description="Response regulatory" evidence="7">
    <location>
        <begin position="10"/>
        <end position="126"/>
    </location>
</feature>
<dbReference type="RefSeq" id="WP_148932509.1">
    <property type="nucleotide sequence ID" value="NZ_VNHS01000012.1"/>
</dbReference>
<keyword evidence="2" id="KW-0805">Transcription regulation</keyword>
<feature type="modified residue" description="4-aspartylphosphate" evidence="5">
    <location>
        <position position="61"/>
    </location>
</feature>
<dbReference type="InterPro" id="IPR011006">
    <property type="entry name" value="CheY-like_superfamily"/>
</dbReference>
<dbReference type="Gene3D" id="3.40.50.2300">
    <property type="match status" value="1"/>
</dbReference>
<evidence type="ECO:0000313" key="9">
    <source>
        <dbReference type="Proteomes" id="UP000323257"/>
    </source>
</evidence>
<evidence type="ECO:0000256" key="5">
    <source>
        <dbReference type="PROSITE-ProRule" id="PRU00169"/>
    </source>
</evidence>
<dbReference type="Proteomes" id="UP000323257">
    <property type="component" value="Unassembled WGS sequence"/>
</dbReference>
<dbReference type="SMART" id="SM00421">
    <property type="entry name" value="HTH_LUXR"/>
    <property type="match status" value="1"/>
</dbReference>
<evidence type="ECO:0000313" key="8">
    <source>
        <dbReference type="EMBL" id="TYP70150.1"/>
    </source>
</evidence>
<keyword evidence="4" id="KW-0804">Transcription</keyword>
<comment type="caution">
    <text evidence="8">The sequence shown here is derived from an EMBL/GenBank/DDBJ whole genome shotgun (WGS) entry which is preliminary data.</text>
</comment>
<evidence type="ECO:0000259" key="6">
    <source>
        <dbReference type="PROSITE" id="PS50043"/>
    </source>
</evidence>
<reference evidence="8 9" key="1">
    <citation type="submission" date="2019-07" db="EMBL/GenBank/DDBJ databases">
        <title>Genomic Encyclopedia of Type Strains, Phase III (KMG-III): the genomes of soil and plant-associated and newly described type strains.</title>
        <authorList>
            <person name="Whitman W."/>
        </authorList>
    </citation>
    <scope>NUCLEOTIDE SEQUENCE [LARGE SCALE GENOMIC DNA]</scope>
    <source>
        <strain evidence="8 9">BL24</strain>
    </source>
</reference>
<dbReference type="SUPFAM" id="SSF52172">
    <property type="entry name" value="CheY-like"/>
    <property type="match status" value="1"/>
</dbReference>
<dbReference type="CDD" id="cd06170">
    <property type="entry name" value="LuxR_C_like"/>
    <property type="match status" value="1"/>
</dbReference>
<feature type="domain" description="HTH luxR-type" evidence="6">
    <location>
        <begin position="155"/>
        <end position="220"/>
    </location>
</feature>
<sequence>MEGQRKEAIRVMVVEDDPDWRRGLVAYLQSEADIEVVASTDGPDMALGLAMETAPDVILLDIMMADNPAGLKLAGELPAATGARVIMLTSMEDREFVVEAFRAGAVNYLVKSDFTAIPQAVRQAAADRSAIDAAAAQLMLQEFRRLKSVEQEYETDKFKRLVTPAEVQLLSMIHEGYSQSQIAEKSFLSLRTVKNHVNNILRKIGAKSSKDAAQRAKDKGLF</sequence>
<dbReference type="PROSITE" id="PS50043">
    <property type="entry name" value="HTH_LUXR_2"/>
    <property type="match status" value="1"/>
</dbReference>
<gene>
    <name evidence="8" type="ORF">BCM02_112129</name>
</gene>
<evidence type="ECO:0000256" key="4">
    <source>
        <dbReference type="ARBA" id="ARBA00023163"/>
    </source>
</evidence>
<keyword evidence="1 5" id="KW-0597">Phosphoprotein</keyword>
<dbReference type="PANTHER" id="PTHR43214:SF42">
    <property type="entry name" value="TRANSCRIPTIONAL REGULATORY PROTEIN DESR"/>
    <property type="match status" value="1"/>
</dbReference>
<dbReference type="OrthoDB" id="192836at2"/>
<organism evidence="8 9">
    <name type="scientific">Paenibacillus methanolicus</name>
    <dbReference type="NCBI Taxonomy" id="582686"/>
    <lineage>
        <taxon>Bacteria</taxon>
        <taxon>Bacillati</taxon>
        <taxon>Bacillota</taxon>
        <taxon>Bacilli</taxon>
        <taxon>Bacillales</taxon>
        <taxon>Paenibacillaceae</taxon>
        <taxon>Paenibacillus</taxon>
    </lineage>
</organism>
<evidence type="ECO:0000259" key="7">
    <source>
        <dbReference type="PROSITE" id="PS50110"/>
    </source>
</evidence>
<dbReference type="Pfam" id="PF00072">
    <property type="entry name" value="Response_reg"/>
    <property type="match status" value="1"/>
</dbReference>
<evidence type="ECO:0000256" key="1">
    <source>
        <dbReference type="ARBA" id="ARBA00022553"/>
    </source>
</evidence>
<dbReference type="InterPro" id="IPR058245">
    <property type="entry name" value="NreC/VraR/RcsB-like_REC"/>
</dbReference>
<protein>
    <submittedName>
        <fullName evidence="8">DNA-binding NarL/FixJ family response regulator</fullName>
    </submittedName>
</protein>
<evidence type="ECO:0000256" key="3">
    <source>
        <dbReference type="ARBA" id="ARBA00023125"/>
    </source>
</evidence>
<keyword evidence="9" id="KW-1185">Reference proteome</keyword>
<accession>A0A5S5BVF8</accession>